<dbReference type="Pfam" id="PF02357">
    <property type="entry name" value="NusG"/>
    <property type="match status" value="1"/>
</dbReference>
<dbReference type="HAMAP" id="MF_00948">
    <property type="entry name" value="NusG"/>
    <property type="match status" value="1"/>
</dbReference>
<evidence type="ECO:0000256" key="3">
    <source>
        <dbReference type="ARBA" id="ARBA00023015"/>
    </source>
</evidence>
<keyword evidence="3 5" id="KW-0805">Transcription regulation</keyword>
<evidence type="ECO:0000256" key="5">
    <source>
        <dbReference type="HAMAP-Rule" id="MF_00948"/>
    </source>
</evidence>
<dbReference type="PANTHER" id="PTHR30265:SF2">
    <property type="entry name" value="TRANSCRIPTION TERMINATION_ANTITERMINATION PROTEIN NUSG"/>
    <property type="match status" value="1"/>
</dbReference>
<dbReference type="EMBL" id="AMFJ01036151">
    <property type="protein sequence ID" value="EKD24951.1"/>
    <property type="molecule type" value="Genomic_DNA"/>
</dbReference>
<comment type="function">
    <text evidence="5 6">Participates in transcription elongation, termination and antitermination.</text>
</comment>
<dbReference type="SUPFAM" id="SSF82679">
    <property type="entry name" value="N-utilization substance G protein NusG, N-terminal domain"/>
    <property type="match status" value="1"/>
</dbReference>
<comment type="similarity">
    <text evidence="5 6">Belongs to the NusG family.</text>
</comment>
<dbReference type="InterPro" id="IPR036735">
    <property type="entry name" value="NGN_dom_sf"/>
</dbReference>
<dbReference type="InterPro" id="IPR006645">
    <property type="entry name" value="NGN-like_dom"/>
</dbReference>
<keyword evidence="4 5" id="KW-0804">Transcription</keyword>
<dbReference type="GO" id="GO:0006353">
    <property type="term" value="P:DNA-templated transcription termination"/>
    <property type="evidence" value="ECO:0007669"/>
    <property type="project" value="UniProtKB-UniRule"/>
</dbReference>
<dbReference type="Gene3D" id="3.30.70.940">
    <property type="entry name" value="NusG, N-terminal domain"/>
    <property type="match status" value="1"/>
</dbReference>
<dbReference type="InterPro" id="IPR008991">
    <property type="entry name" value="Translation_prot_SH3-like_sf"/>
</dbReference>
<dbReference type="PRINTS" id="PR00338">
    <property type="entry name" value="NUSGTNSCPFCT"/>
</dbReference>
<dbReference type="SMART" id="SM00738">
    <property type="entry name" value="NGN"/>
    <property type="match status" value="1"/>
</dbReference>
<dbReference type="InterPro" id="IPR047050">
    <property type="entry name" value="NGN"/>
</dbReference>
<dbReference type="Gene3D" id="2.30.30.30">
    <property type="match status" value="1"/>
</dbReference>
<keyword evidence="1 5" id="KW-0806">Transcription termination</keyword>
<dbReference type="GO" id="GO:0006354">
    <property type="term" value="P:DNA-templated transcription elongation"/>
    <property type="evidence" value="ECO:0007669"/>
    <property type="project" value="UniProtKB-UniRule"/>
</dbReference>
<dbReference type="AlphaFoldDB" id="K1XI85"/>
<dbReference type="GO" id="GO:0005829">
    <property type="term" value="C:cytosol"/>
    <property type="evidence" value="ECO:0007669"/>
    <property type="project" value="TreeGrafter"/>
</dbReference>
<proteinExistence type="inferred from homology"/>
<dbReference type="PANTHER" id="PTHR30265">
    <property type="entry name" value="RHO-INTERACTING TRANSCRIPTION TERMINATION FACTOR NUSG"/>
    <property type="match status" value="1"/>
</dbReference>
<dbReference type="GO" id="GO:0031564">
    <property type="term" value="P:transcription antitermination"/>
    <property type="evidence" value="ECO:0007669"/>
    <property type="project" value="UniProtKB-UniRule"/>
</dbReference>
<keyword evidence="2 5" id="KW-0889">Transcription antitermination</keyword>
<dbReference type="InterPro" id="IPR043425">
    <property type="entry name" value="NusG-like"/>
</dbReference>
<evidence type="ECO:0000256" key="6">
    <source>
        <dbReference type="RuleBase" id="RU000538"/>
    </source>
</evidence>
<sequence>MEANTWEIKRQIEDNNFKWYVLSVVSGQEELVIENLKERVKKQELTSTVEDYMSPMVNESTIKKWEKIIKQKKLYPGYVFIKSKMNDKIWYVIRNTPGVRLIVGAETRPIPLTEEEYVTIIEQIKKSQERSELKIPFKEGDVVLLKTGDFKWMKGSVRNIDAEKWTAIVNIEMLGRLTPVVIDLDKVELMS</sequence>
<gene>
    <name evidence="5" type="primary">nusG</name>
    <name evidence="8" type="ORF">ACD_80C00144G0009</name>
</gene>
<evidence type="ECO:0000313" key="8">
    <source>
        <dbReference type="EMBL" id="EKD24951.1"/>
    </source>
</evidence>
<accession>K1XI85</accession>
<dbReference type="CDD" id="cd06091">
    <property type="entry name" value="KOW_NusG"/>
    <property type="match status" value="1"/>
</dbReference>
<dbReference type="InterPro" id="IPR001062">
    <property type="entry name" value="Transcrpt_antiterm_NusG"/>
</dbReference>
<dbReference type="InterPro" id="IPR014722">
    <property type="entry name" value="Rib_uL2_dom2"/>
</dbReference>
<evidence type="ECO:0000256" key="4">
    <source>
        <dbReference type="ARBA" id="ARBA00023163"/>
    </source>
</evidence>
<organism evidence="8">
    <name type="scientific">uncultured bacterium</name>
    <name type="common">gcode 4</name>
    <dbReference type="NCBI Taxonomy" id="1234023"/>
    <lineage>
        <taxon>Bacteria</taxon>
        <taxon>environmental samples</taxon>
    </lineage>
</organism>
<dbReference type="SUPFAM" id="SSF50104">
    <property type="entry name" value="Translation proteins SH3-like domain"/>
    <property type="match status" value="1"/>
</dbReference>
<dbReference type="GO" id="GO:0032784">
    <property type="term" value="P:regulation of DNA-templated transcription elongation"/>
    <property type="evidence" value="ECO:0007669"/>
    <property type="project" value="InterPro"/>
</dbReference>
<name>K1XI85_9BACT</name>
<protein>
    <recommendedName>
        <fullName evidence="5 6">Transcription termination/antitermination protein NusG</fullName>
    </recommendedName>
</protein>
<dbReference type="CDD" id="cd09891">
    <property type="entry name" value="NGN_Bact_1"/>
    <property type="match status" value="1"/>
</dbReference>
<evidence type="ECO:0000256" key="2">
    <source>
        <dbReference type="ARBA" id="ARBA00022814"/>
    </source>
</evidence>
<reference evidence="8" key="1">
    <citation type="journal article" date="2012" name="Science">
        <title>Fermentation, hydrogen, and sulfur metabolism in multiple uncultivated bacterial phyla.</title>
        <authorList>
            <person name="Wrighton K.C."/>
            <person name="Thomas B.C."/>
            <person name="Sharon I."/>
            <person name="Miller C.S."/>
            <person name="Castelle C.J."/>
            <person name="VerBerkmoes N.C."/>
            <person name="Wilkins M.J."/>
            <person name="Hettich R.L."/>
            <person name="Lipton M.S."/>
            <person name="Williams K.H."/>
            <person name="Long P.E."/>
            <person name="Banfield J.F."/>
        </authorList>
    </citation>
    <scope>NUCLEOTIDE SEQUENCE [LARGE SCALE GENOMIC DNA]</scope>
</reference>
<evidence type="ECO:0000256" key="1">
    <source>
        <dbReference type="ARBA" id="ARBA00022472"/>
    </source>
</evidence>
<evidence type="ECO:0000259" key="7">
    <source>
        <dbReference type="SMART" id="SM00738"/>
    </source>
</evidence>
<comment type="caution">
    <text evidence="8">The sequence shown here is derived from an EMBL/GenBank/DDBJ whole genome shotgun (WGS) entry which is preliminary data.</text>
</comment>
<feature type="domain" description="NusG-like N-terminal" evidence="7">
    <location>
        <begin position="16"/>
        <end position="124"/>
    </location>
</feature>